<name>A0A2Z4H7Z8_HHV1</name>
<proteinExistence type="predicted"/>
<organism evidence="1">
    <name type="scientific">Human herpesvirus 1</name>
    <name type="common">HHV-1</name>
    <name type="synonym">Human herpes simplex virus 1</name>
    <dbReference type="NCBI Taxonomy" id="10298"/>
    <lineage>
        <taxon>Viruses</taxon>
        <taxon>Duplodnaviria</taxon>
        <taxon>Heunggongvirae</taxon>
        <taxon>Peploviricota</taxon>
        <taxon>Herviviricetes</taxon>
        <taxon>Herpesvirales</taxon>
        <taxon>Orthoherpesviridae</taxon>
        <taxon>Alphaherpesvirinae</taxon>
        <taxon>Simplexvirus</taxon>
        <taxon>Simplexvirus humanalpha1</taxon>
    </lineage>
</organism>
<organismHost>
    <name type="scientific">Homo sapiens</name>
    <name type="common">Human</name>
    <dbReference type="NCBI Taxonomy" id="9606"/>
</organismHost>
<dbReference type="EMBL" id="MG999872">
    <property type="protein sequence ID" value="AWW10899.1"/>
    <property type="molecule type" value="Genomic_DNA"/>
</dbReference>
<sequence length="53" mass="6032">MVSAVQTTVKMPAVALRALSPREELTQESNGYAYIWASHPRSSFWLLSRPIKR</sequence>
<evidence type="ECO:0000313" key="1">
    <source>
        <dbReference type="EMBL" id="AWW10899.1"/>
    </source>
</evidence>
<reference evidence="1" key="1">
    <citation type="journal article" date="2018" name="MSphere">
        <title>Ultrasensitive Capture of Human Herpes Simplex Virus Genomes Directly from Clinical Samples Reveals Extraordinarily Limited Evolution in Cell Culture.</title>
        <authorList>
            <person name="Greninger A.L."/>
            <person name="Roychoudhury P."/>
            <person name="Xie H."/>
            <person name="Casto A."/>
            <person name="Cent A."/>
            <person name="Pepper G."/>
            <person name="Koelle D.M."/>
            <person name="Huang M.L."/>
            <person name="Wald A."/>
            <person name="Johnston C."/>
            <person name="Jerome K.R."/>
        </authorList>
    </citation>
    <scope>NUCLEOTIDE SEQUENCE</scope>
    <source>
        <strain evidence="1">2003-15756</strain>
    </source>
</reference>
<accession>A0A2Z4H7Z8</accession>
<protein>
    <submittedName>
        <fullName evidence="1">Uncharacterized protein</fullName>
    </submittedName>
</protein>